<dbReference type="SUPFAM" id="SSF52980">
    <property type="entry name" value="Restriction endonuclease-like"/>
    <property type="match status" value="1"/>
</dbReference>
<keyword evidence="2" id="KW-0255">Endonuclease</keyword>
<sequence length="310" mass="34991">MHPPIQPFTVAQGLAAGVTPYELRAGPYGKPYVGLRSVPNPTFFDRCAALLLIMRPDECLSHHTAAVLWGVPLPTAKCNDGTPIHITTVRTGRERRIAGVVGHRTIDPAVSIVSRYGYPTVDPITMWLSLAGSLTHHELVAAADYLVQVPEFCEMREPRPFVNLDRLRHRLEIYRGPGKRRAALAFVDVRVGSDSPMETLLRLKIQTAGLPAPRLNQVIFDQAGQRLGRVDLVYPEWRVIVEYDGDQHRTDLRQYEHDIDREEGFRAEAWSYLRVRARHLRGDFAPTAQRIERALRAGGWLGTSVRRSLR</sequence>
<evidence type="ECO:0000313" key="3">
    <source>
        <dbReference type="Proteomes" id="UP000541033"/>
    </source>
</evidence>
<dbReference type="GO" id="GO:0004519">
    <property type="term" value="F:endonuclease activity"/>
    <property type="evidence" value="ECO:0007669"/>
    <property type="project" value="UniProtKB-KW"/>
</dbReference>
<dbReference type="AlphaFoldDB" id="A0A7X5TUU0"/>
<evidence type="ECO:0000259" key="1">
    <source>
        <dbReference type="Pfam" id="PF04480"/>
    </source>
</evidence>
<dbReference type="InterPro" id="IPR007569">
    <property type="entry name" value="DUF559"/>
</dbReference>
<dbReference type="Pfam" id="PF04480">
    <property type="entry name" value="DUF559"/>
    <property type="match status" value="1"/>
</dbReference>
<evidence type="ECO:0000313" key="2">
    <source>
        <dbReference type="EMBL" id="NIH54939.1"/>
    </source>
</evidence>
<keyword evidence="3" id="KW-1185">Reference proteome</keyword>
<dbReference type="InterPro" id="IPR011335">
    <property type="entry name" value="Restrct_endonuc-II-like"/>
</dbReference>
<dbReference type="RefSeq" id="WP_167151595.1">
    <property type="nucleotide sequence ID" value="NZ_JAAMOX010000002.1"/>
</dbReference>
<dbReference type="Proteomes" id="UP000541033">
    <property type="component" value="Unassembled WGS sequence"/>
</dbReference>
<accession>A0A7X5TUU0</accession>
<proteinExistence type="predicted"/>
<reference evidence="2 3" key="1">
    <citation type="submission" date="2020-02" db="EMBL/GenBank/DDBJ databases">
        <title>Sequencing the genomes of 1000 actinobacteria strains.</title>
        <authorList>
            <person name="Klenk H.-P."/>
        </authorList>
    </citation>
    <scope>NUCLEOTIDE SEQUENCE [LARGE SCALE GENOMIC DNA]</scope>
    <source>
        <strain evidence="2 3">DSM 27960</strain>
    </source>
</reference>
<name>A0A7X5TUU0_9MICO</name>
<organism evidence="2 3">
    <name type="scientific">Lysinibacter cavernae</name>
    <dbReference type="NCBI Taxonomy" id="1640652"/>
    <lineage>
        <taxon>Bacteria</taxon>
        <taxon>Bacillati</taxon>
        <taxon>Actinomycetota</taxon>
        <taxon>Actinomycetes</taxon>
        <taxon>Micrococcales</taxon>
        <taxon>Microbacteriaceae</taxon>
        <taxon>Lysinibacter</taxon>
    </lineage>
</organism>
<dbReference type="EMBL" id="JAAMOX010000002">
    <property type="protein sequence ID" value="NIH54939.1"/>
    <property type="molecule type" value="Genomic_DNA"/>
</dbReference>
<dbReference type="Gene3D" id="3.40.960.10">
    <property type="entry name" value="VSR Endonuclease"/>
    <property type="match status" value="1"/>
</dbReference>
<keyword evidence="2" id="KW-0540">Nuclease</keyword>
<protein>
    <submittedName>
        <fullName evidence="2">Very-short-patch-repair endonuclease</fullName>
    </submittedName>
</protein>
<feature type="domain" description="DUF559" evidence="1">
    <location>
        <begin position="230"/>
        <end position="295"/>
    </location>
</feature>
<keyword evidence="2" id="KW-0378">Hydrolase</keyword>
<comment type="caution">
    <text evidence="2">The sequence shown here is derived from an EMBL/GenBank/DDBJ whole genome shotgun (WGS) entry which is preliminary data.</text>
</comment>
<gene>
    <name evidence="2" type="ORF">FHX76_002835</name>
</gene>